<evidence type="ECO:0000256" key="1">
    <source>
        <dbReference type="SAM" id="MobiDB-lite"/>
    </source>
</evidence>
<feature type="region of interest" description="Disordered" evidence="1">
    <location>
        <begin position="302"/>
        <end position="356"/>
    </location>
</feature>
<gene>
    <name evidence="2" type="ORF">J2S66_002171</name>
</gene>
<keyword evidence="3" id="KW-1185">Reference proteome</keyword>
<protein>
    <submittedName>
        <fullName evidence="2">Chromosome segregation ATPase</fullName>
    </submittedName>
</protein>
<dbReference type="Proteomes" id="UP001268819">
    <property type="component" value="Unassembled WGS sequence"/>
</dbReference>
<dbReference type="EMBL" id="JAVDSG010000001">
    <property type="protein sequence ID" value="MDR6593787.1"/>
    <property type="molecule type" value="Genomic_DNA"/>
</dbReference>
<feature type="compositionally biased region" description="Basic and acidic residues" evidence="1">
    <location>
        <begin position="113"/>
        <end position="148"/>
    </location>
</feature>
<proteinExistence type="predicted"/>
<feature type="region of interest" description="Disordered" evidence="1">
    <location>
        <begin position="94"/>
        <end position="148"/>
    </location>
</feature>
<evidence type="ECO:0000313" key="2">
    <source>
        <dbReference type="EMBL" id="MDR6593787.1"/>
    </source>
</evidence>
<accession>A0ABU1PT11</accession>
<evidence type="ECO:0000313" key="3">
    <source>
        <dbReference type="Proteomes" id="UP001268819"/>
    </source>
</evidence>
<comment type="caution">
    <text evidence="2">The sequence shown here is derived from an EMBL/GenBank/DDBJ whole genome shotgun (WGS) entry which is preliminary data.</text>
</comment>
<sequence length="356" mass="38576">MIARKPTGRPPRYCPAEDRDCQARARAERITARAAGTVGGPGALRQGVAELAGHLDEVWEPLQDLVESVQASRELLSTVRDELVARAEQAEQAAERATAAQQQAEQRAQAAEASRDEALGQAREARAQRTEALRARDGAEQAKQDALRAQERLHAERDAAREQAEQAATTATATVAAITATADQRVRAAGDAVAEAREQAAGLRAQVDGLREQLEDRDRRLREAEQAAERLRADTTRRVEQVVADADRRVEQAGAETSALREQHERRVIDLGRQLGAQSERADRLQRAYDRHRELLDRVLSAATADTASTEPAGADTAEPAGERHGARNALDAVIALLEPPRVAPDVPGSTSERSP</sequence>
<organism evidence="2 3">
    <name type="scientific">Saccharothrix longispora</name>
    <dbReference type="NCBI Taxonomy" id="33920"/>
    <lineage>
        <taxon>Bacteria</taxon>
        <taxon>Bacillati</taxon>
        <taxon>Actinomycetota</taxon>
        <taxon>Actinomycetes</taxon>
        <taxon>Pseudonocardiales</taxon>
        <taxon>Pseudonocardiaceae</taxon>
        <taxon>Saccharothrix</taxon>
    </lineage>
</organism>
<name>A0ABU1PT11_9PSEU</name>
<reference evidence="2 3" key="1">
    <citation type="submission" date="2023-07" db="EMBL/GenBank/DDBJ databases">
        <title>Sequencing the genomes of 1000 actinobacteria strains.</title>
        <authorList>
            <person name="Klenk H.-P."/>
        </authorList>
    </citation>
    <scope>NUCLEOTIDE SEQUENCE [LARGE SCALE GENOMIC DNA]</scope>
    <source>
        <strain evidence="2 3">DSM 43749</strain>
    </source>
</reference>
<feature type="compositionally biased region" description="Low complexity" evidence="1">
    <location>
        <begin position="94"/>
        <end position="112"/>
    </location>
</feature>
<dbReference type="RefSeq" id="WP_310306780.1">
    <property type="nucleotide sequence ID" value="NZ_BAAAXB010000001.1"/>
</dbReference>